<keyword evidence="1" id="KW-0812">Transmembrane</keyword>
<accession>A0A9X4RCL4</accession>
<keyword evidence="1" id="KW-1133">Transmembrane helix</keyword>
<name>A0A9X4RCL4_9ACTN</name>
<feature type="transmembrane region" description="Helical" evidence="1">
    <location>
        <begin position="236"/>
        <end position="260"/>
    </location>
</feature>
<dbReference type="Pfam" id="PF03988">
    <property type="entry name" value="DUF347"/>
    <property type="match status" value="4"/>
</dbReference>
<dbReference type="RefSeq" id="WP_332519245.1">
    <property type="nucleotide sequence ID" value="NZ_JANRHA010000002.1"/>
</dbReference>
<feature type="transmembrane region" description="Helical" evidence="1">
    <location>
        <begin position="178"/>
        <end position="199"/>
    </location>
</feature>
<evidence type="ECO:0000256" key="1">
    <source>
        <dbReference type="SAM" id="Phobius"/>
    </source>
</evidence>
<gene>
    <name evidence="2" type="ORF">NVS88_04000</name>
</gene>
<dbReference type="Proteomes" id="UP001152755">
    <property type="component" value="Unassembled WGS sequence"/>
</dbReference>
<evidence type="ECO:0000313" key="3">
    <source>
        <dbReference type="Proteomes" id="UP001152755"/>
    </source>
</evidence>
<feature type="transmembrane region" description="Helical" evidence="1">
    <location>
        <begin position="84"/>
        <end position="103"/>
    </location>
</feature>
<dbReference type="InterPro" id="IPR007136">
    <property type="entry name" value="DUF347"/>
</dbReference>
<dbReference type="EMBL" id="JANRHA010000002">
    <property type="protein sequence ID" value="MDG3013718.1"/>
    <property type="molecule type" value="Genomic_DNA"/>
</dbReference>
<dbReference type="AlphaFoldDB" id="A0A9X4RCL4"/>
<feature type="transmembrane region" description="Helical" evidence="1">
    <location>
        <begin position="58"/>
        <end position="77"/>
    </location>
</feature>
<proteinExistence type="predicted"/>
<keyword evidence="3" id="KW-1185">Reference proteome</keyword>
<evidence type="ECO:0000313" key="2">
    <source>
        <dbReference type="EMBL" id="MDG3013718.1"/>
    </source>
</evidence>
<reference evidence="2" key="1">
    <citation type="submission" date="2022-08" db="EMBL/GenBank/DDBJ databases">
        <title>Genome analysis of Corynebacteriales strain.</title>
        <authorList>
            <person name="Lee S.D."/>
        </authorList>
    </citation>
    <scope>NUCLEOTIDE SEQUENCE</scope>
    <source>
        <strain evidence="2">D3-21</strain>
    </source>
</reference>
<comment type="caution">
    <text evidence="2">The sequence shown here is derived from an EMBL/GenBank/DDBJ whole genome shotgun (WGS) entry which is preliminary data.</text>
</comment>
<keyword evidence="1" id="KW-0472">Membrane</keyword>
<feature type="transmembrane region" description="Helical" evidence="1">
    <location>
        <begin position="115"/>
        <end position="133"/>
    </location>
</feature>
<feature type="transmembrane region" description="Helical" evidence="1">
    <location>
        <begin position="153"/>
        <end position="172"/>
    </location>
</feature>
<organism evidence="2 3">
    <name type="scientific">Speluncibacter jeojiensis</name>
    <dbReference type="NCBI Taxonomy" id="2710754"/>
    <lineage>
        <taxon>Bacteria</taxon>
        <taxon>Bacillati</taxon>
        <taxon>Actinomycetota</taxon>
        <taxon>Actinomycetes</taxon>
        <taxon>Mycobacteriales</taxon>
        <taxon>Speluncibacteraceae</taxon>
        <taxon>Speluncibacter</taxon>
    </lineage>
</organism>
<protein>
    <recommendedName>
        <fullName evidence="4">Membrane-anchored protein</fullName>
    </recommendedName>
</protein>
<sequence length="282" mass="30131">MAGNPGNPTAVAASAGARTARRLLCKVPEVTVFFWIIKILATTTGETFADYLNMTLGLGLQTTTVVMGIALIVALIAQFRADRYIPWLYWLNVVLISIVGTLITDNLTDGLGVPLTVSTTVFSILLIATFIAWYAKEKTLSIHSIYTRRREGFYWLAILFTFALGTAFGDMIAEKFSLGYPLSLLLFAGLFALVAVATLGFKLNAVLGFWLAYILTRPLGASLGDLLSQPRDAGGVGIGTTVTSVVFLAVIVALVAFLTVTKRDVGAAPTDGTASPRQVDPS</sequence>
<feature type="transmembrane region" description="Helical" evidence="1">
    <location>
        <begin position="206"/>
        <end position="224"/>
    </location>
</feature>
<evidence type="ECO:0008006" key="4">
    <source>
        <dbReference type="Google" id="ProtNLM"/>
    </source>
</evidence>